<comment type="similarity">
    <text evidence="2 15">Belongs to the PyrK family.</text>
</comment>
<dbReference type="PIRSF" id="PIRSF006816">
    <property type="entry name" value="Cyc3_hyd_g"/>
    <property type="match status" value="1"/>
</dbReference>
<dbReference type="InterPro" id="IPR019480">
    <property type="entry name" value="Dihydroorotate_DH_Fe-S-bd"/>
</dbReference>
<evidence type="ECO:0000256" key="3">
    <source>
        <dbReference type="ARBA" id="ARBA00011669"/>
    </source>
</evidence>
<name>A0A845EYV8_9BACL</name>
<dbReference type="PRINTS" id="PR00409">
    <property type="entry name" value="PHDIOXRDTASE"/>
</dbReference>
<feature type="binding site" evidence="15 16">
    <location>
        <begin position="52"/>
        <end position="55"/>
    </location>
    <ligand>
        <name>FAD</name>
        <dbReference type="ChEBI" id="CHEBI:57692"/>
    </ligand>
</feature>
<keyword evidence="9 15" id="KW-0665">Pyrimidine biosynthesis</keyword>
<dbReference type="InterPro" id="IPR037117">
    <property type="entry name" value="Dihydroorotate_DH_ele_sf"/>
</dbReference>
<dbReference type="InterPro" id="IPR017927">
    <property type="entry name" value="FAD-bd_FR_type"/>
</dbReference>
<feature type="domain" description="FAD-binding FR-type" evidence="18">
    <location>
        <begin position="1"/>
        <end position="101"/>
    </location>
</feature>
<evidence type="ECO:0000256" key="11">
    <source>
        <dbReference type="ARBA" id="ARBA00023004"/>
    </source>
</evidence>
<dbReference type="GO" id="GO:0051537">
    <property type="term" value="F:2 iron, 2 sulfur cluster binding"/>
    <property type="evidence" value="ECO:0007669"/>
    <property type="project" value="UniProtKB-KW"/>
</dbReference>
<comment type="caution">
    <text evidence="19">The sequence shown here is derived from an EMBL/GenBank/DDBJ whole genome shotgun (WGS) entry which is preliminary data.</text>
</comment>
<evidence type="ECO:0000256" key="1">
    <source>
        <dbReference type="ARBA" id="ARBA00004715"/>
    </source>
</evidence>
<dbReference type="Gene3D" id="2.40.30.10">
    <property type="entry name" value="Translation factors"/>
    <property type="match status" value="1"/>
</dbReference>
<dbReference type="PROSITE" id="PS51384">
    <property type="entry name" value="FAD_FR"/>
    <property type="match status" value="1"/>
</dbReference>
<evidence type="ECO:0000256" key="9">
    <source>
        <dbReference type="ARBA" id="ARBA00022975"/>
    </source>
</evidence>
<dbReference type="InterPro" id="IPR023455">
    <property type="entry name" value="Dihydroorotate_DHASE_ETsu"/>
</dbReference>
<dbReference type="Gene3D" id="3.40.50.80">
    <property type="entry name" value="Nucleotide-binding domain of ferredoxin-NADP reductase (FNR) module"/>
    <property type="match status" value="1"/>
</dbReference>
<dbReference type="InterPro" id="IPR012165">
    <property type="entry name" value="Cyt_c3_hydrogenase_gsu"/>
</dbReference>
<dbReference type="FunFam" id="2.10.240.10:FF:000001">
    <property type="entry name" value="Dihydroorotate dehydrogenase B (NAD(+)), electron transfer subunit"/>
    <property type="match status" value="1"/>
</dbReference>
<evidence type="ECO:0000256" key="15">
    <source>
        <dbReference type="HAMAP-Rule" id="MF_01211"/>
    </source>
</evidence>
<gene>
    <name evidence="15" type="primary">pyrK</name>
    <name evidence="19" type="ORF">GLW07_10195</name>
</gene>
<dbReference type="GO" id="GO:0016491">
    <property type="term" value="F:oxidoreductase activity"/>
    <property type="evidence" value="ECO:0007669"/>
    <property type="project" value="InterPro"/>
</dbReference>
<comment type="cofactor">
    <cofactor evidence="17">
        <name>[2Fe-2S] cluster</name>
        <dbReference type="ChEBI" id="CHEBI:190135"/>
    </cofactor>
    <text evidence="17">Binds 1 [2Fe-2S] cluster per subunit.</text>
</comment>
<dbReference type="SUPFAM" id="SSF63380">
    <property type="entry name" value="Riboflavin synthase domain-like"/>
    <property type="match status" value="1"/>
</dbReference>
<dbReference type="NCBIfam" id="NF000799">
    <property type="entry name" value="PRK00054.1-4"/>
    <property type="match status" value="1"/>
</dbReference>
<keyword evidence="6 15" id="KW-0001">2Fe-2S</keyword>
<accession>A0A845EYV8</accession>
<dbReference type="CDD" id="cd06218">
    <property type="entry name" value="DHOD_e_trans"/>
    <property type="match status" value="1"/>
</dbReference>
<dbReference type="EMBL" id="WMEY01000003">
    <property type="protein sequence ID" value="MYL63723.1"/>
    <property type="molecule type" value="Genomic_DNA"/>
</dbReference>
<feature type="binding site" evidence="15 17">
    <location>
        <position position="225"/>
    </location>
    <ligand>
        <name>[2Fe-2S] cluster</name>
        <dbReference type="ChEBI" id="CHEBI:190135"/>
    </ligand>
</feature>
<keyword evidence="5 15" id="KW-0285">Flavoprotein</keyword>
<dbReference type="RefSeq" id="WP_160919274.1">
    <property type="nucleotide sequence ID" value="NZ_WMEY01000003.1"/>
</dbReference>
<evidence type="ECO:0000259" key="18">
    <source>
        <dbReference type="PROSITE" id="PS51384"/>
    </source>
</evidence>
<protein>
    <recommendedName>
        <fullName evidence="13 15">Dihydroorotate dehydrogenase B (NAD(+)), electron transfer subunit</fullName>
    </recommendedName>
    <alternativeName>
        <fullName evidence="14 15">Dihydroorotate oxidase B, electron transfer subunit</fullName>
    </alternativeName>
</protein>
<dbReference type="InterPro" id="IPR017938">
    <property type="entry name" value="Riboflavin_synthase-like_b-brl"/>
</dbReference>
<evidence type="ECO:0000256" key="8">
    <source>
        <dbReference type="ARBA" id="ARBA00022827"/>
    </source>
</evidence>
<comment type="cofactor">
    <cofactor evidence="15 16">
        <name>FAD</name>
        <dbReference type="ChEBI" id="CHEBI:57692"/>
    </cofactor>
    <text evidence="15 16">Binds 1 FAD per subunit.</text>
</comment>
<evidence type="ECO:0000256" key="7">
    <source>
        <dbReference type="ARBA" id="ARBA00022723"/>
    </source>
</evidence>
<dbReference type="InterPro" id="IPR039261">
    <property type="entry name" value="FNR_nucleotide-bd"/>
</dbReference>
<dbReference type="PANTHER" id="PTHR43513">
    <property type="entry name" value="DIHYDROOROTATE DEHYDROGENASE B (NAD(+)), ELECTRON TRANSFER SUBUNIT"/>
    <property type="match status" value="1"/>
</dbReference>
<reference evidence="19 20" key="1">
    <citation type="submission" date="2019-11" db="EMBL/GenBank/DDBJ databases">
        <title>Genome sequences of 17 halophilic strains isolated from different environments.</title>
        <authorList>
            <person name="Furrow R.E."/>
        </authorList>
    </citation>
    <scope>NUCLEOTIDE SEQUENCE [LARGE SCALE GENOMIC DNA]</scope>
    <source>
        <strain evidence="19 20">22506_14_FS</strain>
    </source>
</reference>
<evidence type="ECO:0000313" key="19">
    <source>
        <dbReference type="EMBL" id="MYL63723.1"/>
    </source>
</evidence>
<evidence type="ECO:0000256" key="2">
    <source>
        <dbReference type="ARBA" id="ARBA00006422"/>
    </source>
</evidence>
<dbReference type="Pfam" id="PF10418">
    <property type="entry name" value="DHODB_Fe-S_bind"/>
    <property type="match status" value="1"/>
</dbReference>
<evidence type="ECO:0000256" key="12">
    <source>
        <dbReference type="ARBA" id="ARBA00023014"/>
    </source>
</evidence>
<comment type="cofactor">
    <cofactor evidence="15">
        <name>[2Fe-2S] cluster</name>
        <dbReference type="ChEBI" id="CHEBI:190135"/>
    </cofactor>
    <text evidence="15">Binds 1 [2Fe-2S] cluster per subunit.</text>
</comment>
<feature type="binding site" evidence="15 17">
    <location>
        <position position="242"/>
    </location>
    <ligand>
        <name>[2Fe-2S] cluster</name>
        <dbReference type="ChEBI" id="CHEBI:190135"/>
    </ligand>
</feature>
<dbReference type="Gene3D" id="2.10.240.10">
    <property type="entry name" value="Dihydroorotate dehydrogenase, electron transfer subunit"/>
    <property type="match status" value="1"/>
</dbReference>
<comment type="function">
    <text evidence="15">Responsible for channeling the electrons from the oxidation of dihydroorotate from the FMN redox center in the PyrD type B subunit to the ultimate electron acceptor NAD(+).</text>
</comment>
<evidence type="ECO:0000256" key="10">
    <source>
        <dbReference type="ARBA" id="ARBA00022982"/>
    </source>
</evidence>
<keyword evidence="4 15" id="KW-0813">Transport</keyword>
<evidence type="ECO:0000256" key="16">
    <source>
        <dbReference type="PIRSR" id="PIRSR006816-1"/>
    </source>
</evidence>
<keyword evidence="12 15" id="KW-0411">Iron-sulfur</keyword>
<keyword evidence="10 15" id="KW-0249">Electron transport</keyword>
<feature type="binding site" evidence="15 17">
    <location>
        <position position="222"/>
    </location>
    <ligand>
        <name>[2Fe-2S] cluster</name>
        <dbReference type="ChEBI" id="CHEBI:190135"/>
    </ligand>
</feature>
<dbReference type="GO" id="GO:0050660">
    <property type="term" value="F:flavin adenine dinucleotide binding"/>
    <property type="evidence" value="ECO:0007669"/>
    <property type="project" value="InterPro"/>
</dbReference>
<dbReference type="GO" id="GO:0009055">
    <property type="term" value="F:electron transfer activity"/>
    <property type="evidence" value="ECO:0007669"/>
    <property type="project" value="UniProtKB-UniRule"/>
</dbReference>
<comment type="pathway">
    <text evidence="1 15">Pyrimidine metabolism; UMP biosynthesis via de novo pathway; orotate from (S)-dihydroorotate (NAD(+) route): step 1/1.</text>
</comment>
<feature type="binding site" evidence="15 16">
    <location>
        <begin position="69"/>
        <end position="71"/>
    </location>
    <ligand>
        <name>FAD</name>
        <dbReference type="ChEBI" id="CHEBI:57692"/>
    </ligand>
</feature>
<dbReference type="PANTHER" id="PTHR43513:SF3">
    <property type="entry name" value="DIHYDROOROTATE DEHYDROGENASE B (NAD(+)), ELECTRON TRANSFER SUBUNIT-RELATED"/>
    <property type="match status" value="1"/>
</dbReference>
<evidence type="ECO:0000256" key="14">
    <source>
        <dbReference type="ARBA" id="ARBA00082223"/>
    </source>
</evidence>
<evidence type="ECO:0000256" key="6">
    <source>
        <dbReference type="ARBA" id="ARBA00022714"/>
    </source>
</evidence>
<proteinExistence type="inferred from homology"/>
<keyword evidence="8 15" id="KW-0274">FAD</keyword>
<dbReference type="GO" id="GO:0044205">
    <property type="term" value="P:'de novo' UMP biosynthetic process"/>
    <property type="evidence" value="ECO:0007669"/>
    <property type="project" value="UniProtKB-UniRule"/>
</dbReference>
<feature type="binding site" evidence="15 16">
    <location>
        <begin position="76"/>
        <end position="77"/>
    </location>
    <ligand>
        <name>FAD</name>
        <dbReference type="ChEBI" id="CHEBI:57692"/>
    </ligand>
</feature>
<sequence>MKQLKTELVSQKEIAASIYEAVVFHKEIDESFQPGQFVHVKTGFGSDPLLRRPISICHIDPSKHELTMIYRAEGKGTKVLAEMVPGVEVDLLGPLGNGFPVERTKGGETALLVGGGIGVPPLYYLSEELTKRGVKVKHVHGFQTSSVVFYEEKFKAYGPVTITTADGTYGEEGFVTNQLDMNADYLFACGPSPMLKALENYRAKKGVYLSLEQRMGCGIGACLACVCHVQGDETGFAYRKVCSDGPVFQAGEVVL</sequence>
<dbReference type="AlphaFoldDB" id="A0A845EYV8"/>
<dbReference type="HAMAP" id="MF_01211">
    <property type="entry name" value="DHODB_Fe_S_bind"/>
    <property type="match status" value="1"/>
</dbReference>
<evidence type="ECO:0000256" key="17">
    <source>
        <dbReference type="PIRSR" id="PIRSR006816-2"/>
    </source>
</evidence>
<dbReference type="InterPro" id="IPR050353">
    <property type="entry name" value="PyrK_electron_transfer"/>
</dbReference>
<dbReference type="Proteomes" id="UP000447833">
    <property type="component" value="Unassembled WGS sequence"/>
</dbReference>
<evidence type="ECO:0000256" key="13">
    <source>
        <dbReference type="ARBA" id="ARBA00069792"/>
    </source>
</evidence>
<organism evidence="19 20">
    <name type="scientific">Guptibacillus hwajinpoensis</name>
    <dbReference type="NCBI Taxonomy" id="208199"/>
    <lineage>
        <taxon>Bacteria</taxon>
        <taxon>Bacillati</taxon>
        <taxon>Bacillota</taxon>
        <taxon>Bacilli</taxon>
        <taxon>Bacillales</taxon>
        <taxon>Guptibacillaceae</taxon>
        <taxon>Guptibacillus</taxon>
    </lineage>
</organism>
<evidence type="ECO:0000256" key="5">
    <source>
        <dbReference type="ARBA" id="ARBA00022630"/>
    </source>
</evidence>
<keyword evidence="11 15" id="KW-0408">Iron</keyword>
<dbReference type="GO" id="GO:0046872">
    <property type="term" value="F:metal ion binding"/>
    <property type="evidence" value="ECO:0007669"/>
    <property type="project" value="UniProtKB-KW"/>
</dbReference>
<feature type="binding site" evidence="15 17">
    <location>
        <position position="217"/>
    </location>
    <ligand>
        <name>[2Fe-2S] cluster</name>
        <dbReference type="ChEBI" id="CHEBI:190135"/>
    </ligand>
</feature>
<keyword evidence="7 15" id="KW-0479">Metal-binding</keyword>
<comment type="subunit">
    <text evidence="3 15">Heterotetramer of 2 PyrK and 2 PyrD type B subunits.</text>
</comment>
<dbReference type="UniPathway" id="UPA00070">
    <property type="reaction ID" value="UER00945"/>
</dbReference>
<dbReference type="SUPFAM" id="SSF52343">
    <property type="entry name" value="Ferredoxin reductase-like, C-terminal NADP-linked domain"/>
    <property type="match status" value="1"/>
</dbReference>
<evidence type="ECO:0000313" key="20">
    <source>
        <dbReference type="Proteomes" id="UP000447833"/>
    </source>
</evidence>
<evidence type="ECO:0000256" key="4">
    <source>
        <dbReference type="ARBA" id="ARBA00022448"/>
    </source>
</evidence>